<feature type="repeat" description="Solcar" evidence="9">
    <location>
        <begin position="177"/>
        <end position="255"/>
    </location>
</feature>
<evidence type="ECO:0000256" key="2">
    <source>
        <dbReference type="ARBA" id="ARBA00006375"/>
    </source>
</evidence>
<reference evidence="11 12" key="1">
    <citation type="submission" date="2024-01" db="EMBL/GenBank/DDBJ databases">
        <title>The complete chloroplast genome sequence of Lithospermum erythrorhizon: insights into the phylogenetic relationship among Boraginaceae species and the maternal lineages of purple gromwells.</title>
        <authorList>
            <person name="Okada T."/>
            <person name="Watanabe K."/>
        </authorList>
    </citation>
    <scope>NUCLEOTIDE SEQUENCE [LARGE SCALE GENOMIC DNA]</scope>
</reference>
<evidence type="ECO:0000256" key="3">
    <source>
        <dbReference type="ARBA" id="ARBA00022448"/>
    </source>
</evidence>
<feature type="repeat" description="Solcar" evidence="9">
    <location>
        <begin position="72"/>
        <end position="167"/>
    </location>
</feature>
<dbReference type="InterPro" id="IPR050567">
    <property type="entry name" value="Mitochondrial_Carrier"/>
</dbReference>
<organism evidence="11 12">
    <name type="scientific">Lithospermum erythrorhizon</name>
    <name type="common">Purple gromwell</name>
    <name type="synonym">Lithospermum officinale var. erythrorhizon</name>
    <dbReference type="NCBI Taxonomy" id="34254"/>
    <lineage>
        <taxon>Eukaryota</taxon>
        <taxon>Viridiplantae</taxon>
        <taxon>Streptophyta</taxon>
        <taxon>Embryophyta</taxon>
        <taxon>Tracheophyta</taxon>
        <taxon>Spermatophyta</taxon>
        <taxon>Magnoliopsida</taxon>
        <taxon>eudicotyledons</taxon>
        <taxon>Gunneridae</taxon>
        <taxon>Pentapetalae</taxon>
        <taxon>asterids</taxon>
        <taxon>lamiids</taxon>
        <taxon>Boraginales</taxon>
        <taxon>Boraginaceae</taxon>
        <taxon>Boraginoideae</taxon>
        <taxon>Lithospermeae</taxon>
        <taxon>Lithospermum</taxon>
    </lineage>
</organism>
<protein>
    <submittedName>
        <fullName evidence="11">Transporter</fullName>
    </submittedName>
</protein>
<evidence type="ECO:0000256" key="10">
    <source>
        <dbReference type="RuleBase" id="RU000488"/>
    </source>
</evidence>
<keyword evidence="3 10" id="KW-0813">Transport</keyword>
<keyword evidence="8 9" id="KW-0472">Membrane</keyword>
<evidence type="ECO:0000256" key="6">
    <source>
        <dbReference type="ARBA" id="ARBA00022989"/>
    </source>
</evidence>
<evidence type="ECO:0000256" key="1">
    <source>
        <dbReference type="ARBA" id="ARBA00004225"/>
    </source>
</evidence>
<dbReference type="Proteomes" id="UP001454036">
    <property type="component" value="Unassembled WGS sequence"/>
</dbReference>
<dbReference type="Gene3D" id="1.50.40.10">
    <property type="entry name" value="Mitochondrial carrier domain"/>
    <property type="match status" value="1"/>
</dbReference>
<dbReference type="SUPFAM" id="SSF103506">
    <property type="entry name" value="Mitochondrial carrier"/>
    <property type="match status" value="1"/>
</dbReference>
<dbReference type="GO" id="GO:0000064">
    <property type="term" value="F:L-ornithine transmembrane transporter activity"/>
    <property type="evidence" value="ECO:0007669"/>
    <property type="project" value="TreeGrafter"/>
</dbReference>
<dbReference type="InterPro" id="IPR023395">
    <property type="entry name" value="MCP_dom_sf"/>
</dbReference>
<sequence>MGDATKDMVSGTVAGVSQLVIGHPLDTIKVKLQSSQHNISASSSGAMNAVVFTLRDQLESLSRSNNIGEQPLTVMQHVSCGAGAGVAVATLACPTELIKCRLQAHGTFVSCGATHKAVRYGGPIDVARHAFQSAGVRRLFREPALTMTREIVGLSAMFGVYEVLKQQLVRGKDSSSMGGGSLMLAGGLAGASFCLSSYPIDLVKSVVQVDDYISPKYSGSFDVWKKILASEGVKGLYKGLGPAMLRSLLEVLFAS</sequence>
<keyword evidence="6" id="KW-1133">Transmembrane helix</keyword>
<dbReference type="PANTHER" id="PTHR45624">
    <property type="entry name" value="MITOCHONDRIAL BASIC AMINO ACIDS TRANSPORTER-RELATED"/>
    <property type="match status" value="1"/>
</dbReference>
<dbReference type="InterPro" id="IPR018108">
    <property type="entry name" value="MCP_transmembrane"/>
</dbReference>
<comment type="similarity">
    <text evidence="2 10">Belongs to the mitochondrial carrier (TC 2.A.29) family.</text>
</comment>
<evidence type="ECO:0000313" key="12">
    <source>
        <dbReference type="Proteomes" id="UP001454036"/>
    </source>
</evidence>
<evidence type="ECO:0000256" key="7">
    <source>
        <dbReference type="ARBA" id="ARBA00023128"/>
    </source>
</evidence>
<evidence type="ECO:0000256" key="9">
    <source>
        <dbReference type="PROSITE-ProRule" id="PRU00282"/>
    </source>
</evidence>
<dbReference type="PANTHER" id="PTHR45624:SF12">
    <property type="entry name" value="MITOCHONDRIAL ORNITHINE TRANSPORTER 1"/>
    <property type="match status" value="1"/>
</dbReference>
<keyword evidence="5" id="KW-0677">Repeat</keyword>
<keyword evidence="4 9" id="KW-0812">Transmembrane</keyword>
<dbReference type="EMBL" id="BAABME010000071">
    <property type="protein sequence ID" value="GAA0139239.1"/>
    <property type="molecule type" value="Genomic_DNA"/>
</dbReference>
<dbReference type="PROSITE" id="PS50920">
    <property type="entry name" value="SOLCAR"/>
    <property type="match status" value="2"/>
</dbReference>
<dbReference type="GO" id="GO:1990575">
    <property type="term" value="P:mitochondrial L-ornithine transmembrane transport"/>
    <property type="evidence" value="ECO:0007669"/>
    <property type="project" value="TreeGrafter"/>
</dbReference>
<evidence type="ECO:0000313" key="11">
    <source>
        <dbReference type="EMBL" id="GAA0139239.1"/>
    </source>
</evidence>
<comment type="subcellular location">
    <subcellularLocation>
        <location evidence="1">Mitochondrion membrane</location>
        <topology evidence="1">Multi-pass membrane protein</topology>
    </subcellularLocation>
</comment>
<dbReference type="AlphaFoldDB" id="A0AAV3NIS3"/>
<evidence type="ECO:0000256" key="5">
    <source>
        <dbReference type="ARBA" id="ARBA00022737"/>
    </source>
</evidence>
<gene>
    <name evidence="11" type="ORF">LIER_00826</name>
</gene>
<evidence type="ECO:0000256" key="8">
    <source>
        <dbReference type="ARBA" id="ARBA00023136"/>
    </source>
</evidence>
<comment type="caution">
    <text evidence="11">The sequence shown here is derived from an EMBL/GenBank/DDBJ whole genome shotgun (WGS) entry which is preliminary data.</text>
</comment>
<dbReference type="GO" id="GO:0031966">
    <property type="term" value="C:mitochondrial membrane"/>
    <property type="evidence" value="ECO:0007669"/>
    <property type="project" value="UniProtKB-SubCell"/>
</dbReference>
<dbReference type="Pfam" id="PF00153">
    <property type="entry name" value="Mito_carr"/>
    <property type="match status" value="3"/>
</dbReference>
<name>A0AAV3NIS3_LITER</name>
<proteinExistence type="inferred from homology"/>
<keyword evidence="7" id="KW-0496">Mitochondrion</keyword>
<keyword evidence="12" id="KW-1185">Reference proteome</keyword>
<accession>A0AAV3NIS3</accession>
<evidence type="ECO:0000256" key="4">
    <source>
        <dbReference type="ARBA" id="ARBA00022692"/>
    </source>
</evidence>